<gene>
    <name evidence="2" type="ordered locus">Metok_0696</name>
</gene>
<dbReference type="Proteomes" id="UP000009296">
    <property type="component" value="Chromosome"/>
</dbReference>
<dbReference type="KEGG" id="mok:Metok_0696"/>
<protein>
    <recommendedName>
        <fullName evidence="1">Metallo-beta-lactamase domain-containing protein</fullName>
    </recommendedName>
</protein>
<evidence type="ECO:0000259" key="1">
    <source>
        <dbReference type="Pfam" id="PF12706"/>
    </source>
</evidence>
<dbReference type="PANTHER" id="PTHR43546">
    <property type="entry name" value="UPF0173 METAL-DEPENDENT HYDROLASE MJ1163-RELATED"/>
    <property type="match status" value="1"/>
</dbReference>
<dbReference type="CDD" id="cd07741">
    <property type="entry name" value="metallo-hydrolase-like_MBL-fold"/>
    <property type="match status" value="1"/>
</dbReference>
<dbReference type="InterPro" id="IPR001279">
    <property type="entry name" value="Metallo-B-lactamas"/>
</dbReference>
<sequence>MLFFIINNFKDVVILRVEIIFLGAGGGRWETISQNKGTGGFRIHTEKTRLHIDPGPGALVRMNELKISPWSTNALFVSHDHPDHYTDAEIIIEAMTNGMIKKRGYVISNISVLEGFGIYENAISKYHQSKPERVYLLNPKDSVDILDVNLTATKTKHGDPFGIGVRVKTNKGDIGYTSDTEYMESLIEDFNGVRVLIANVVRKKNERIKGHLCSNDLIDLLNEMSNKPEIAVMNHMGLKMTNPIKECEYISKNTNVNVIPAKIGLKIELLEESCAVSNVLKN</sequence>
<proteinExistence type="predicted"/>
<dbReference type="Pfam" id="PF12706">
    <property type="entry name" value="Lactamase_B_2"/>
    <property type="match status" value="1"/>
</dbReference>
<feature type="domain" description="Metallo-beta-lactamase" evidence="1">
    <location>
        <begin position="48"/>
        <end position="236"/>
    </location>
</feature>
<reference evidence="2" key="1">
    <citation type="submission" date="2011-05" db="EMBL/GenBank/DDBJ databases">
        <title>Complete sequence of chromosome of Methanothermococcus okinawensis IH1.</title>
        <authorList>
            <consortium name="US DOE Joint Genome Institute"/>
            <person name="Lucas S."/>
            <person name="Han J."/>
            <person name="Lapidus A."/>
            <person name="Cheng J.-F."/>
            <person name="Goodwin L."/>
            <person name="Pitluck S."/>
            <person name="Peters L."/>
            <person name="Mikhailova N."/>
            <person name="Held B."/>
            <person name="Han C."/>
            <person name="Tapia R."/>
            <person name="Land M."/>
            <person name="Hauser L."/>
            <person name="Kyrpides N."/>
            <person name="Ivanova N."/>
            <person name="Pagani I."/>
            <person name="Sieprawska-Lupa M."/>
            <person name="Takai K."/>
            <person name="Miyazaki J."/>
            <person name="Whitman W."/>
            <person name="Woyke T."/>
        </authorList>
    </citation>
    <scope>NUCLEOTIDE SEQUENCE [LARGE SCALE GENOMIC DNA]</scope>
    <source>
        <strain evidence="2">IH1</strain>
    </source>
</reference>
<dbReference type="Gene3D" id="3.60.15.10">
    <property type="entry name" value="Ribonuclease Z/Hydroxyacylglutathione hydrolase-like"/>
    <property type="match status" value="1"/>
</dbReference>
<dbReference type="InterPro" id="IPR036866">
    <property type="entry name" value="RibonucZ/Hydroxyglut_hydro"/>
</dbReference>
<evidence type="ECO:0000313" key="2">
    <source>
        <dbReference type="EMBL" id="AEH06673.1"/>
    </source>
</evidence>
<keyword evidence="3" id="KW-1185">Reference proteome</keyword>
<dbReference type="EMBL" id="CP002792">
    <property type="protein sequence ID" value="AEH06673.1"/>
    <property type="molecule type" value="Genomic_DNA"/>
</dbReference>
<dbReference type="HOGENOM" id="CLU_074581_0_0_2"/>
<organism evidence="2 3">
    <name type="scientific">Methanothermococcus okinawensis (strain DSM 14208 / JCM 11175 / IH1)</name>
    <dbReference type="NCBI Taxonomy" id="647113"/>
    <lineage>
        <taxon>Archaea</taxon>
        <taxon>Methanobacteriati</taxon>
        <taxon>Methanobacteriota</taxon>
        <taxon>Methanomada group</taxon>
        <taxon>Methanococci</taxon>
        <taxon>Methanococcales</taxon>
        <taxon>Methanococcaceae</taxon>
        <taxon>Methanothermococcus</taxon>
    </lineage>
</organism>
<dbReference type="AlphaFoldDB" id="F8ALZ8"/>
<evidence type="ECO:0000313" key="3">
    <source>
        <dbReference type="Proteomes" id="UP000009296"/>
    </source>
</evidence>
<accession>F8ALZ8</accession>
<name>F8ALZ8_METOI</name>
<dbReference type="eggNOG" id="arCOG00499">
    <property type="taxonomic scope" value="Archaea"/>
</dbReference>
<dbReference type="STRING" id="647113.Metok_0696"/>
<dbReference type="SUPFAM" id="SSF56281">
    <property type="entry name" value="Metallo-hydrolase/oxidoreductase"/>
    <property type="match status" value="1"/>
</dbReference>
<dbReference type="InterPro" id="IPR050114">
    <property type="entry name" value="UPF0173_UPF0282_UlaG_hydrolase"/>
</dbReference>